<dbReference type="PANTHER" id="PTHR42804">
    <property type="entry name" value="ALDEHYDE DEHYDROGENASE"/>
    <property type="match status" value="1"/>
</dbReference>
<protein>
    <recommendedName>
        <fullName evidence="3">aldehyde dehydrogenase (NAD(+))</fullName>
        <ecNumber evidence="3">1.2.1.3</ecNumber>
    </recommendedName>
</protein>
<dbReference type="PANTHER" id="PTHR42804:SF1">
    <property type="entry name" value="ALDEHYDE DEHYDROGENASE-RELATED"/>
    <property type="match status" value="1"/>
</dbReference>
<dbReference type="EC" id="1.2.1.3" evidence="3"/>
<evidence type="ECO:0000313" key="7">
    <source>
        <dbReference type="Proteomes" id="UP001165082"/>
    </source>
</evidence>
<gene>
    <name evidence="6" type="ORF">TrRE_jg4964</name>
</gene>
<dbReference type="Gene3D" id="3.40.309.10">
    <property type="entry name" value="Aldehyde Dehydrogenase, Chain A, domain 2"/>
    <property type="match status" value="1"/>
</dbReference>
<accession>A0A9W7E4U5</accession>
<keyword evidence="2" id="KW-0560">Oxidoreductase</keyword>
<evidence type="ECO:0000256" key="1">
    <source>
        <dbReference type="ARBA" id="ARBA00009986"/>
    </source>
</evidence>
<evidence type="ECO:0000259" key="5">
    <source>
        <dbReference type="Pfam" id="PF00171"/>
    </source>
</evidence>
<dbReference type="Gene3D" id="3.40.605.10">
    <property type="entry name" value="Aldehyde Dehydrogenase, Chain A, domain 1"/>
    <property type="match status" value="1"/>
</dbReference>
<evidence type="ECO:0000256" key="3">
    <source>
        <dbReference type="ARBA" id="ARBA00024226"/>
    </source>
</evidence>
<comment type="similarity">
    <text evidence="1">Belongs to the aldehyde dehydrogenase family.</text>
</comment>
<name>A0A9W7E4U5_9STRA</name>
<keyword evidence="7" id="KW-1185">Reference proteome</keyword>
<dbReference type="GO" id="GO:0004029">
    <property type="term" value="F:aldehyde dehydrogenase (NAD+) activity"/>
    <property type="evidence" value="ECO:0007669"/>
    <property type="project" value="UniProtKB-EC"/>
</dbReference>
<comment type="caution">
    <text evidence="6">The sequence shown here is derived from an EMBL/GenBank/DDBJ whole genome shotgun (WGS) entry which is preliminary data.</text>
</comment>
<dbReference type="AlphaFoldDB" id="A0A9W7E4U5"/>
<dbReference type="Proteomes" id="UP001165082">
    <property type="component" value="Unassembled WGS sequence"/>
</dbReference>
<dbReference type="InterPro" id="IPR016163">
    <property type="entry name" value="Ald_DH_C"/>
</dbReference>
<evidence type="ECO:0000256" key="2">
    <source>
        <dbReference type="ARBA" id="ARBA00023002"/>
    </source>
</evidence>
<dbReference type="InterPro" id="IPR016161">
    <property type="entry name" value="Ald_DH/histidinol_DH"/>
</dbReference>
<sequence length="555" mass="58725">MISSRLLGAPLRTRTLLGVARFSSSSSSHIASSLETYNLPKPKLFIDNEWVDAENSSTMPVHSPINGQVISELANASSKDVDLAVRSAKRCFDDLANGTGGWPGSPPADRALVLDNMASGLRSRMEEFSHVESLDCGKPLAESRADIEACASFFEYYADLISKGGFLTAERLPCPEDGVEGRLLREPVGVVGMITPWNFPLMQAVVKVAPALAAGCSMILKPSPLSSMTCLMMGDLARDAGAPPGALNIITGGPPGPTNDDGESCGVALGRHKGLDKMSFTGSGPTGTALLHEGANLLRPTGLELGGKGAMVILDDADMDTVVDWAMIGIFYCTGQVCSATSRVVIDESLADEFCDRLAKAVAERLVVGDPLDVRTNMGPMVSADQRDKVLAAVKEAEADDRCDPVLEEPSASIAESADAGGYYVAPQIFRCKRGADGTWPKAWTEEIFGPVLSIGTFSPGDVDEAVSITNDSPYGLGHTVFTGDEARASAVATRLRSGVVWTNINQALYPSTPFGGCKQSGFGREYGELGIEDFCHHKTVISAKPGFSWGWYGA</sequence>
<dbReference type="SUPFAM" id="SSF53720">
    <property type="entry name" value="ALDH-like"/>
    <property type="match status" value="1"/>
</dbReference>
<organism evidence="6 7">
    <name type="scientific">Triparma retinervis</name>
    <dbReference type="NCBI Taxonomy" id="2557542"/>
    <lineage>
        <taxon>Eukaryota</taxon>
        <taxon>Sar</taxon>
        <taxon>Stramenopiles</taxon>
        <taxon>Ochrophyta</taxon>
        <taxon>Bolidophyceae</taxon>
        <taxon>Parmales</taxon>
        <taxon>Triparmaceae</taxon>
        <taxon>Triparma</taxon>
    </lineage>
</organism>
<dbReference type="InterPro" id="IPR016160">
    <property type="entry name" value="Ald_DH_CS_CYS"/>
</dbReference>
<dbReference type="InterPro" id="IPR016162">
    <property type="entry name" value="Ald_DH_N"/>
</dbReference>
<dbReference type="PROSITE" id="PS00070">
    <property type="entry name" value="ALDEHYDE_DEHYDR_CYS"/>
    <property type="match status" value="1"/>
</dbReference>
<evidence type="ECO:0000313" key="6">
    <source>
        <dbReference type="EMBL" id="GMH65748.1"/>
    </source>
</evidence>
<proteinExistence type="inferred from homology"/>
<evidence type="ECO:0000256" key="4">
    <source>
        <dbReference type="ARBA" id="ARBA00049194"/>
    </source>
</evidence>
<dbReference type="Pfam" id="PF00171">
    <property type="entry name" value="Aldedh"/>
    <property type="match status" value="1"/>
</dbReference>
<dbReference type="OrthoDB" id="310895at2759"/>
<comment type="catalytic activity">
    <reaction evidence="4">
        <text>an aldehyde + NAD(+) + H2O = a carboxylate + NADH + 2 H(+)</text>
        <dbReference type="Rhea" id="RHEA:16185"/>
        <dbReference type="ChEBI" id="CHEBI:15377"/>
        <dbReference type="ChEBI" id="CHEBI:15378"/>
        <dbReference type="ChEBI" id="CHEBI:17478"/>
        <dbReference type="ChEBI" id="CHEBI:29067"/>
        <dbReference type="ChEBI" id="CHEBI:57540"/>
        <dbReference type="ChEBI" id="CHEBI:57945"/>
        <dbReference type="EC" id="1.2.1.3"/>
    </reaction>
</comment>
<dbReference type="InterPro" id="IPR015590">
    <property type="entry name" value="Aldehyde_DH_dom"/>
</dbReference>
<feature type="domain" description="Aldehyde dehydrogenase" evidence="5">
    <location>
        <begin position="50"/>
        <end position="541"/>
    </location>
</feature>
<dbReference type="EMBL" id="BRXZ01001222">
    <property type="protein sequence ID" value="GMH65748.1"/>
    <property type="molecule type" value="Genomic_DNA"/>
</dbReference>
<dbReference type="FunFam" id="3.40.605.10:FF:000007">
    <property type="entry name" value="NAD/NADP-dependent betaine aldehyde dehydrogenase"/>
    <property type="match status" value="1"/>
</dbReference>
<reference evidence="6" key="1">
    <citation type="submission" date="2022-07" db="EMBL/GenBank/DDBJ databases">
        <title>Genome analysis of Parmales, a sister group of diatoms, reveals the evolutionary specialization of diatoms from phago-mixotrophs to photoautotrophs.</title>
        <authorList>
            <person name="Ban H."/>
            <person name="Sato S."/>
            <person name="Yoshikawa S."/>
            <person name="Kazumasa Y."/>
            <person name="Nakamura Y."/>
            <person name="Ichinomiya M."/>
            <person name="Saitoh K."/>
            <person name="Sato N."/>
            <person name="Blanc-Mathieu R."/>
            <person name="Endo H."/>
            <person name="Kuwata A."/>
            <person name="Ogata H."/>
        </authorList>
    </citation>
    <scope>NUCLEOTIDE SEQUENCE</scope>
</reference>